<organism evidence="1">
    <name type="scientific">marine sediment metagenome</name>
    <dbReference type="NCBI Taxonomy" id="412755"/>
    <lineage>
        <taxon>unclassified sequences</taxon>
        <taxon>metagenomes</taxon>
        <taxon>ecological metagenomes</taxon>
    </lineage>
</organism>
<comment type="caution">
    <text evidence="1">The sequence shown here is derived from an EMBL/GenBank/DDBJ whole genome shotgun (WGS) entry which is preliminary data.</text>
</comment>
<evidence type="ECO:0000313" key="1">
    <source>
        <dbReference type="EMBL" id="KKN00872.1"/>
    </source>
</evidence>
<name>A0A0F9MNB3_9ZZZZ</name>
<sequence>MEGWIGKTEIEIGADEEGLYFEAGSEEAAWAFIGILSMGSEAAIAYLETRIVTYEEVEVEMGDAEAKEQQGIVTNRIELIERITNLIEGAGVATIEDRDDASMLAIHIVDGLENEVSVLSDRGIGVTSHMATLITCPECDESVDGSRFSGVCDAVVIRCAACEHEARLSEFRTAAAGDGEAGGAGNVDTS</sequence>
<accession>A0A0F9MNB3</accession>
<dbReference type="EMBL" id="LAZR01005325">
    <property type="protein sequence ID" value="KKN00872.1"/>
    <property type="molecule type" value="Genomic_DNA"/>
</dbReference>
<reference evidence="1" key="1">
    <citation type="journal article" date="2015" name="Nature">
        <title>Complex archaea that bridge the gap between prokaryotes and eukaryotes.</title>
        <authorList>
            <person name="Spang A."/>
            <person name="Saw J.H."/>
            <person name="Jorgensen S.L."/>
            <person name="Zaremba-Niedzwiedzka K."/>
            <person name="Martijn J."/>
            <person name="Lind A.E."/>
            <person name="van Eijk R."/>
            <person name="Schleper C."/>
            <person name="Guy L."/>
            <person name="Ettema T.J."/>
        </authorList>
    </citation>
    <scope>NUCLEOTIDE SEQUENCE</scope>
</reference>
<proteinExistence type="predicted"/>
<gene>
    <name evidence="1" type="ORF">LCGC14_1133450</name>
</gene>
<protein>
    <submittedName>
        <fullName evidence="1">Uncharacterized protein</fullName>
    </submittedName>
</protein>
<dbReference type="AlphaFoldDB" id="A0A0F9MNB3"/>